<name>A0ABD0S0I6_CIRMR</name>
<dbReference type="EMBL" id="JAMKFB020000001">
    <property type="protein sequence ID" value="KAL0203508.1"/>
    <property type="molecule type" value="Genomic_DNA"/>
</dbReference>
<feature type="non-terminal residue" evidence="2">
    <location>
        <position position="1"/>
    </location>
</feature>
<dbReference type="AlphaFoldDB" id="A0ABD0S0I6"/>
<evidence type="ECO:0000256" key="1">
    <source>
        <dbReference type="SAM" id="MobiDB-lite"/>
    </source>
</evidence>
<sequence length="53" mass="5195">TSSSLSALSDSLNSSEGGDVAQGNEELKSLLAPPSSVGSQSSSGPGTEEKAEK</sequence>
<protein>
    <submittedName>
        <fullName evidence="2">Uncharacterized protein</fullName>
    </submittedName>
</protein>
<gene>
    <name evidence="2" type="ORF">M9458_001526</name>
</gene>
<feature type="non-terminal residue" evidence="2">
    <location>
        <position position="53"/>
    </location>
</feature>
<dbReference type="Proteomes" id="UP001529510">
    <property type="component" value="Unassembled WGS sequence"/>
</dbReference>
<accession>A0ABD0S0I6</accession>
<organism evidence="2 3">
    <name type="scientific">Cirrhinus mrigala</name>
    <name type="common">Mrigala</name>
    <dbReference type="NCBI Taxonomy" id="683832"/>
    <lineage>
        <taxon>Eukaryota</taxon>
        <taxon>Metazoa</taxon>
        <taxon>Chordata</taxon>
        <taxon>Craniata</taxon>
        <taxon>Vertebrata</taxon>
        <taxon>Euteleostomi</taxon>
        <taxon>Actinopterygii</taxon>
        <taxon>Neopterygii</taxon>
        <taxon>Teleostei</taxon>
        <taxon>Ostariophysi</taxon>
        <taxon>Cypriniformes</taxon>
        <taxon>Cyprinidae</taxon>
        <taxon>Labeoninae</taxon>
        <taxon>Labeonini</taxon>
        <taxon>Cirrhinus</taxon>
    </lineage>
</organism>
<proteinExistence type="predicted"/>
<reference evidence="2 3" key="1">
    <citation type="submission" date="2024-05" db="EMBL/GenBank/DDBJ databases">
        <title>Genome sequencing and assembly of Indian major carp, Cirrhinus mrigala (Hamilton, 1822).</title>
        <authorList>
            <person name="Mohindra V."/>
            <person name="Chowdhury L.M."/>
            <person name="Lal K."/>
            <person name="Jena J.K."/>
        </authorList>
    </citation>
    <scope>NUCLEOTIDE SEQUENCE [LARGE SCALE GENOMIC DNA]</scope>
    <source>
        <strain evidence="2">CM1030</strain>
        <tissue evidence="2">Blood</tissue>
    </source>
</reference>
<comment type="caution">
    <text evidence="2">The sequence shown here is derived from an EMBL/GenBank/DDBJ whole genome shotgun (WGS) entry which is preliminary data.</text>
</comment>
<keyword evidence="3" id="KW-1185">Reference proteome</keyword>
<evidence type="ECO:0000313" key="3">
    <source>
        <dbReference type="Proteomes" id="UP001529510"/>
    </source>
</evidence>
<feature type="compositionally biased region" description="Low complexity" evidence="1">
    <location>
        <begin position="33"/>
        <end position="46"/>
    </location>
</feature>
<evidence type="ECO:0000313" key="2">
    <source>
        <dbReference type="EMBL" id="KAL0203508.1"/>
    </source>
</evidence>
<feature type="region of interest" description="Disordered" evidence="1">
    <location>
        <begin position="1"/>
        <end position="53"/>
    </location>
</feature>
<feature type="compositionally biased region" description="Low complexity" evidence="1">
    <location>
        <begin position="1"/>
        <end position="15"/>
    </location>
</feature>